<dbReference type="InterPro" id="IPR043502">
    <property type="entry name" value="DNA/RNA_pol_sf"/>
</dbReference>
<feature type="non-terminal residue" evidence="1">
    <location>
        <position position="203"/>
    </location>
</feature>
<feature type="non-terminal residue" evidence="1">
    <location>
        <position position="1"/>
    </location>
</feature>
<name>X1K2M7_9ZZZZ</name>
<dbReference type="AlphaFoldDB" id="X1K2M7"/>
<protein>
    <submittedName>
        <fullName evidence="1">Uncharacterized protein</fullName>
    </submittedName>
</protein>
<gene>
    <name evidence="1" type="ORF">S03H2_65606</name>
</gene>
<dbReference type="SUPFAM" id="SSF56672">
    <property type="entry name" value="DNA/RNA polymerases"/>
    <property type="match status" value="1"/>
</dbReference>
<organism evidence="1">
    <name type="scientific">marine sediment metagenome</name>
    <dbReference type="NCBI Taxonomy" id="412755"/>
    <lineage>
        <taxon>unclassified sequences</taxon>
        <taxon>metagenomes</taxon>
        <taxon>ecological metagenomes</taxon>
    </lineage>
</organism>
<accession>X1K2M7</accession>
<evidence type="ECO:0000313" key="1">
    <source>
        <dbReference type="EMBL" id="GAH87930.1"/>
    </source>
</evidence>
<proteinExistence type="predicted"/>
<reference evidence="1" key="1">
    <citation type="journal article" date="2014" name="Front. Microbiol.">
        <title>High frequency of phylogenetically diverse reductive dehalogenase-homologous genes in deep subseafloor sedimentary metagenomes.</title>
        <authorList>
            <person name="Kawai M."/>
            <person name="Futagami T."/>
            <person name="Toyoda A."/>
            <person name="Takaki Y."/>
            <person name="Nishi S."/>
            <person name="Hori S."/>
            <person name="Arai W."/>
            <person name="Tsubouchi T."/>
            <person name="Morono Y."/>
            <person name="Uchiyama I."/>
            <person name="Ito T."/>
            <person name="Fujiyama A."/>
            <person name="Inagaki F."/>
            <person name="Takami H."/>
        </authorList>
    </citation>
    <scope>NUCLEOTIDE SEQUENCE</scope>
    <source>
        <strain evidence="1">Expedition CK06-06</strain>
    </source>
</reference>
<sequence length="203" mass="23581">YPFRKSILHLFNEKEKYDKKDFRYQLVKKIPNSLYGTFYEKHKVREAWHTGQMFNPIYAAIITANTRIKVFIKAIEVDNPTVAFATDSILVKGKATGDKTPKLGDWENQAYGDTIILKSGVYRIANKIKTRGMKKKTLIDTPYGKYDSIFDYIKQKPELLKYPVNAIRPVSMGEALKLSKTLSPKDINQWLNFPYIIDINKDY</sequence>
<comment type="caution">
    <text evidence="1">The sequence shown here is derived from an EMBL/GenBank/DDBJ whole genome shotgun (WGS) entry which is preliminary data.</text>
</comment>
<dbReference type="EMBL" id="BARU01042741">
    <property type="protein sequence ID" value="GAH87930.1"/>
    <property type="molecule type" value="Genomic_DNA"/>
</dbReference>